<keyword evidence="8" id="KW-0449">Lipoprotein</keyword>
<evidence type="ECO:0000256" key="2">
    <source>
        <dbReference type="ARBA" id="ARBA00004613"/>
    </source>
</evidence>
<evidence type="ECO:0000256" key="9">
    <source>
        <dbReference type="SAM" id="SignalP"/>
    </source>
</evidence>
<dbReference type="EMBL" id="ML977314">
    <property type="protein sequence ID" value="KAF2120112.1"/>
    <property type="molecule type" value="Genomic_DNA"/>
</dbReference>
<feature type="signal peptide" evidence="9">
    <location>
        <begin position="1"/>
        <end position="19"/>
    </location>
</feature>
<evidence type="ECO:0000256" key="6">
    <source>
        <dbReference type="ARBA" id="ARBA00022729"/>
    </source>
</evidence>
<evidence type="ECO:0000313" key="11">
    <source>
        <dbReference type="EMBL" id="KAF2120112.1"/>
    </source>
</evidence>
<evidence type="ECO:0000313" key="12">
    <source>
        <dbReference type="Proteomes" id="UP000799770"/>
    </source>
</evidence>
<keyword evidence="5" id="KW-0472">Membrane</keyword>
<dbReference type="Proteomes" id="UP000799770">
    <property type="component" value="Unassembled WGS sequence"/>
</dbReference>
<keyword evidence="12" id="KW-1185">Reference proteome</keyword>
<dbReference type="GO" id="GO:0005576">
    <property type="term" value="C:extracellular region"/>
    <property type="evidence" value="ECO:0007669"/>
    <property type="project" value="UniProtKB-SubCell"/>
</dbReference>
<gene>
    <name evidence="11" type="ORF">BDV96DRAFT_485845</name>
</gene>
<feature type="chain" id="PRO_5025613895" description="CFEM domain-containing protein" evidence="9">
    <location>
        <begin position="20"/>
        <end position="155"/>
    </location>
</feature>
<evidence type="ECO:0000256" key="7">
    <source>
        <dbReference type="ARBA" id="ARBA00023157"/>
    </source>
</evidence>
<reference evidence="11" key="1">
    <citation type="journal article" date="2020" name="Stud. Mycol.">
        <title>101 Dothideomycetes genomes: a test case for predicting lifestyles and emergence of pathogens.</title>
        <authorList>
            <person name="Haridas S."/>
            <person name="Albert R."/>
            <person name="Binder M."/>
            <person name="Bloem J."/>
            <person name="Labutti K."/>
            <person name="Salamov A."/>
            <person name="Andreopoulos B."/>
            <person name="Baker S."/>
            <person name="Barry K."/>
            <person name="Bills G."/>
            <person name="Bluhm B."/>
            <person name="Cannon C."/>
            <person name="Castanera R."/>
            <person name="Culley D."/>
            <person name="Daum C."/>
            <person name="Ezra D."/>
            <person name="Gonzalez J."/>
            <person name="Henrissat B."/>
            <person name="Kuo A."/>
            <person name="Liang C."/>
            <person name="Lipzen A."/>
            <person name="Lutzoni F."/>
            <person name="Magnuson J."/>
            <person name="Mondo S."/>
            <person name="Nolan M."/>
            <person name="Ohm R."/>
            <person name="Pangilinan J."/>
            <person name="Park H.-J."/>
            <person name="Ramirez L."/>
            <person name="Alfaro M."/>
            <person name="Sun H."/>
            <person name="Tritt A."/>
            <person name="Yoshinaga Y."/>
            <person name="Zwiers L.-H."/>
            <person name="Turgeon B."/>
            <person name="Goodwin S."/>
            <person name="Spatafora J."/>
            <person name="Crous P."/>
            <person name="Grigoriev I."/>
        </authorList>
    </citation>
    <scope>NUCLEOTIDE SEQUENCE</scope>
    <source>
        <strain evidence="11">CBS 627.86</strain>
    </source>
</reference>
<dbReference type="InterPro" id="IPR008427">
    <property type="entry name" value="Extracellular_membr_CFEM_dom"/>
</dbReference>
<keyword evidence="7" id="KW-1015">Disulfide bond</keyword>
<evidence type="ECO:0000259" key="10">
    <source>
        <dbReference type="Pfam" id="PF05730"/>
    </source>
</evidence>
<keyword evidence="6 9" id="KW-0732">Signal</keyword>
<protein>
    <recommendedName>
        <fullName evidence="10">CFEM domain-containing protein</fullName>
    </recommendedName>
</protein>
<keyword evidence="5" id="KW-0336">GPI-anchor</keyword>
<evidence type="ECO:0000256" key="4">
    <source>
        <dbReference type="ARBA" id="ARBA00022525"/>
    </source>
</evidence>
<evidence type="ECO:0000256" key="5">
    <source>
        <dbReference type="ARBA" id="ARBA00022622"/>
    </source>
</evidence>
<dbReference type="AlphaFoldDB" id="A0A6A5ZKJ3"/>
<name>A0A6A5ZKJ3_9PLEO</name>
<keyword evidence="5" id="KW-0325">Glycoprotein</keyword>
<dbReference type="OrthoDB" id="3932980at2759"/>
<evidence type="ECO:0000256" key="8">
    <source>
        <dbReference type="ARBA" id="ARBA00023288"/>
    </source>
</evidence>
<feature type="domain" description="CFEM" evidence="10">
    <location>
        <begin position="47"/>
        <end position="120"/>
    </location>
</feature>
<accession>A0A6A5ZKJ3</accession>
<dbReference type="GO" id="GO:0098552">
    <property type="term" value="C:side of membrane"/>
    <property type="evidence" value="ECO:0007669"/>
    <property type="project" value="UniProtKB-KW"/>
</dbReference>
<comment type="subcellular location">
    <subcellularLocation>
        <location evidence="1">Membrane</location>
        <topology evidence="1">Lipid-anchor</topology>
        <topology evidence="1">GPI-anchor</topology>
    </subcellularLocation>
    <subcellularLocation>
        <location evidence="2">Secreted</location>
    </subcellularLocation>
</comment>
<proteinExistence type="inferred from homology"/>
<evidence type="ECO:0000256" key="1">
    <source>
        <dbReference type="ARBA" id="ARBA00004589"/>
    </source>
</evidence>
<dbReference type="Pfam" id="PF05730">
    <property type="entry name" value="CFEM"/>
    <property type="match status" value="1"/>
</dbReference>
<comment type="similarity">
    <text evidence="3">Belongs to the RBT5 family.</text>
</comment>
<sequence>MRFSTTAAALFSLLTLTTAQRTFNITSALAPGQWKKYRCLSEDKLIKRLPACLTDCQKNADRSDGCAIDDFACHCINYNVYSDLSSSLNPCAFPPALGGSGTCTLAELGQARPIVSDMCNFFNATLYAGYVGCRLKLSPKKTLKIVASEKTVIVS</sequence>
<organism evidence="11 12">
    <name type="scientific">Lophiotrema nucula</name>
    <dbReference type="NCBI Taxonomy" id="690887"/>
    <lineage>
        <taxon>Eukaryota</taxon>
        <taxon>Fungi</taxon>
        <taxon>Dikarya</taxon>
        <taxon>Ascomycota</taxon>
        <taxon>Pezizomycotina</taxon>
        <taxon>Dothideomycetes</taxon>
        <taxon>Pleosporomycetidae</taxon>
        <taxon>Pleosporales</taxon>
        <taxon>Lophiotremataceae</taxon>
        <taxon>Lophiotrema</taxon>
    </lineage>
</organism>
<evidence type="ECO:0000256" key="3">
    <source>
        <dbReference type="ARBA" id="ARBA00010031"/>
    </source>
</evidence>
<keyword evidence="4" id="KW-0964">Secreted</keyword>